<accession>A0A8H5BCN3</accession>
<feature type="compositionally biased region" description="Polar residues" evidence="1">
    <location>
        <begin position="1"/>
        <end position="12"/>
    </location>
</feature>
<evidence type="ECO:0000313" key="2">
    <source>
        <dbReference type="EMBL" id="KAF5320431.1"/>
    </source>
</evidence>
<reference evidence="2 3" key="1">
    <citation type="journal article" date="2020" name="ISME J.">
        <title>Uncovering the hidden diversity of litter-decomposition mechanisms in mushroom-forming fungi.</title>
        <authorList>
            <person name="Floudas D."/>
            <person name="Bentzer J."/>
            <person name="Ahren D."/>
            <person name="Johansson T."/>
            <person name="Persson P."/>
            <person name="Tunlid A."/>
        </authorList>
    </citation>
    <scope>NUCLEOTIDE SEQUENCE [LARGE SCALE GENOMIC DNA]</scope>
    <source>
        <strain evidence="2 3">CBS 175.51</strain>
    </source>
</reference>
<keyword evidence="3" id="KW-1185">Reference proteome</keyword>
<feature type="compositionally biased region" description="Polar residues" evidence="1">
    <location>
        <begin position="195"/>
        <end position="208"/>
    </location>
</feature>
<feature type="compositionally biased region" description="Polar residues" evidence="1">
    <location>
        <begin position="122"/>
        <end position="134"/>
    </location>
</feature>
<feature type="region of interest" description="Disordered" evidence="1">
    <location>
        <begin position="421"/>
        <end position="444"/>
    </location>
</feature>
<sequence length="680" mass="73713">MSSTGQQSSTPNLVPFATEPIPKPSKSQLAEVDLGIKSTLLDGIRDISRKKYAGKLMAAWRDMPQPSDFQTDERLRAALEQAEVDIEIIRSAQDNLPSWNILSARNFTKQLERRIKGYKVYSSSEPANTGSQPATGDHATHLQHHQSTPSWGSAPPPSLNSAPTYLNPGAVSQGPPPSSAALPMASMDSPFPFPSESQPRTPTASGSSPHRPMFDAEALVVPHWQGPDADGGSSASPLPTHHPVFQAEMATTSGEGFRKVWSARANLPEPNLVSQGYPSSSTASMDSPFPYHLHSRAGNWQDANGERRLIAPPLGSSTSPPTPYPGFQGEMAPTFGSSPPQAYGPQGEVFYGVHGAPSAPTTVSYNYHTHNYRGPTFFPGASGQRNFNINQRSANGNYHDMNGGALTITPSHPAQAMVTNGLPGSPPNPLSDSPTEETSIPHVKPLPDGDERLFLFGRVAEELSQSAALPDLADDVVCDLRGLVNWLKVIPVETGKRVRYLSRKDRVDCGQLEEVARYVSEACSASTLPSFSISMGLDSNRQDCAEFCKSIVPRIADGLYESFPAFRRAWETTYPNAGRPRAYLNGTFPGVGVVASKEEFKQYISRVFDCIPEAEMLPILVLIIGFDTRSSFKMREHVNGCMLDCMRSTHMLFIVAGKESLAVQTLLQEMRSTSLGISVT</sequence>
<dbReference type="OrthoDB" id="3092092at2759"/>
<evidence type="ECO:0000256" key="1">
    <source>
        <dbReference type="SAM" id="MobiDB-lite"/>
    </source>
</evidence>
<proteinExistence type="predicted"/>
<feature type="region of interest" description="Disordered" evidence="1">
    <location>
        <begin position="122"/>
        <end position="212"/>
    </location>
</feature>
<dbReference type="AlphaFoldDB" id="A0A8H5BCN3"/>
<gene>
    <name evidence="2" type="ORF">D9611_010812</name>
</gene>
<comment type="caution">
    <text evidence="2">The sequence shown here is derived from an EMBL/GenBank/DDBJ whole genome shotgun (WGS) entry which is preliminary data.</text>
</comment>
<dbReference type="Proteomes" id="UP000541558">
    <property type="component" value="Unassembled WGS sequence"/>
</dbReference>
<protein>
    <submittedName>
        <fullName evidence="2">Uncharacterized protein</fullName>
    </submittedName>
</protein>
<dbReference type="EMBL" id="JAACJK010000169">
    <property type="protein sequence ID" value="KAF5320431.1"/>
    <property type="molecule type" value="Genomic_DNA"/>
</dbReference>
<name>A0A8H5BCN3_9AGAR</name>
<feature type="region of interest" description="Disordered" evidence="1">
    <location>
        <begin position="1"/>
        <end position="24"/>
    </location>
</feature>
<feature type="compositionally biased region" description="Low complexity" evidence="1">
    <location>
        <begin position="179"/>
        <end position="190"/>
    </location>
</feature>
<organism evidence="2 3">
    <name type="scientific">Ephemerocybe angulata</name>
    <dbReference type="NCBI Taxonomy" id="980116"/>
    <lineage>
        <taxon>Eukaryota</taxon>
        <taxon>Fungi</taxon>
        <taxon>Dikarya</taxon>
        <taxon>Basidiomycota</taxon>
        <taxon>Agaricomycotina</taxon>
        <taxon>Agaricomycetes</taxon>
        <taxon>Agaricomycetidae</taxon>
        <taxon>Agaricales</taxon>
        <taxon>Agaricineae</taxon>
        <taxon>Psathyrellaceae</taxon>
        <taxon>Ephemerocybe</taxon>
    </lineage>
</organism>
<evidence type="ECO:0000313" key="3">
    <source>
        <dbReference type="Proteomes" id="UP000541558"/>
    </source>
</evidence>